<dbReference type="SUPFAM" id="SSF50630">
    <property type="entry name" value="Acid proteases"/>
    <property type="match status" value="1"/>
</dbReference>
<reference evidence="2" key="1">
    <citation type="submission" date="2024-02" db="EMBL/GenBank/DDBJ databases">
        <authorList>
            <consortium name="ELIXIR-Norway"/>
            <consortium name="Elixir Norway"/>
        </authorList>
    </citation>
    <scope>NUCLEOTIDE SEQUENCE</scope>
</reference>
<dbReference type="EMBL" id="OZ019899">
    <property type="protein sequence ID" value="CAK9231028.1"/>
    <property type="molecule type" value="Genomic_DNA"/>
</dbReference>
<evidence type="ECO:0000256" key="1">
    <source>
        <dbReference type="SAM" id="MobiDB-lite"/>
    </source>
</evidence>
<feature type="region of interest" description="Disordered" evidence="1">
    <location>
        <begin position="127"/>
        <end position="164"/>
    </location>
</feature>
<dbReference type="InterPro" id="IPR021109">
    <property type="entry name" value="Peptidase_aspartic_dom_sf"/>
</dbReference>
<protein>
    <submittedName>
        <fullName evidence="2">Uncharacterized protein</fullName>
    </submittedName>
</protein>
<gene>
    <name evidence="2" type="ORF">CSSPTR1EN2_LOCUS20218</name>
</gene>
<feature type="compositionally biased region" description="Basic and acidic residues" evidence="1">
    <location>
        <begin position="143"/>
        <end position="158"/>
    </location>
</feature>
<dbReference type="Gene3D" id="2.40.70.10">
    <property type="entry name" value="Acid Proteases"/>
    <property type="match status" value="1"/>
</dbReference>
<sequence length="342" mass="38012">MHLVAGSEAYKTASGAVTQALGRIEEVPIKVGGVLCKMTFMVVDTDSYDILLGLDFLIKIGAIVDVEQGLIQVRRGPGTDVEVLPLTMVNFLQRSGSVGGEHHDHCTQEQTVGISGVMKEAPCFHPQDEDERLSELDSSSDSGHSEESKEEDQTRGIDEGGSEFGNTELENLILKEGPQQILQLILQDKADDLLKEEITDEEDYAHWIRWATEEEQQMQNLSEAAIATEESVLLQLQQMEWCNSAPHHLFMIDLVTAMDSKGEADPNIDRVEAADHENLVDNQGTQGLWKDRVRHRADNYLSALTDVVNDEVEVEQIASQFLEKVKLIASIHKNVLLNIEQA</sequence>
<evidence type="ECO:0000313" key="3">
    <source>
        <dbReference type="Proteomes" id="UP001497512"/>
    </source>
</evidence>
<accession>A0ABP0UVI0</accession>
<dbReference type="Proteomes" id="UP001497512">
    <property type="component" value="Chromosome 7"/>
</dbReference>
<proteinExistence type="predicted"/>
<name>A0ABP0UVI0_9BRYO</name>
<organism evidence="2 3">
    <name type="scientific">Sphagnum troendelagicum</name>
    <dbReference type="NCBI Taxonomy" id="128251"/>
    <lineage>
        <taxon>Eukaryota</taxon>
        <taxon>Viridiplantae</taxon>
        <taxon>Streptophyta</taxon>
        <taxon>Embryophyta</taxon>
        <taxon>Bryophyta</taxon>
        <taxon>Sphagnophytina</taxon>
        <taxon>Sphagnopsida</taxon>
        <taxon>Sphagnales</taxon>
        <taxon>Sphagnaceae</taxon>
        <taxon>Sphagnum</taxon>
    </lineage>
</organism>
<keyword evidence="3" id="KW-1185">Reference proteome</keyword>
<evidence type="ECO:0000313" key="2">
    <source>
        <dbReference type="EMBL" id="CAK9231028.1"/>
    </source>
</evidence>